<dbReference type="InterPro" id="IPR005630">
    <property type="entry name" value="Terpene_synthase_metal-bd"/>
</dbReference>
<accession>A0A1Q3BQT9</accession>
<dbReference type="GO" id="GO:0009507">
    <property type="term" value="C:chloroplast"/>
    <property type="evidence" value="ECO:0007669"/>
    <property type="project" value="TreeGrafter"/>
</dbReference>
<dbReference type="EMBL" id="BDDD01000792">
    <property type="protein sequence ID" value="GAV70224.1"/>
    <property type="molecule type" value="Genomic_DNA"/>
</dbReference>
<dbReference type="InterPro" id="IPR001906">
    <property type="entry name" value="Terpene_synth_N"/>
</dbReference>
<keyword evidence="3" id="KW-0460">Magnesium</keyword>
<evidence type="ECO:0000256" key="2">
    <source>
        <dbReference type="ARBA" id="ARBA00022723"/>
    </source>
</evidence>
<evidence type="ECO:0000256" key="3">
    <source>
        <dbReference type="ARBA" id="ARBA00022842"/>
    </source>
</evidence>
<evidence type="ECO:0000259" key="6">
    <source>
        <dbReference type="Pfam" id="PF01397"/>
    </source>
</evidence>
<dbReference type="InterPro" id="IPR050148">
    <property type="entry name" value="Terpene_synthase-like"/>
</dbReference>
<dbReference type="GO" id="GO:0009899">
    <property type="term" value="F:ent-kaurene synthase activity"/>
    <property type="evidence" value="ECO:0007669"/>
    <property type="project" value="UniProtKB-EC"/>
</dbReference>
<protein>
    <recommendedName>
        <fullName evidence="5">ent-kaurene synthase</fullName>
        <ecNumber evidence="5">4.2.3.19</ecNumber>
    </recommendedName>
</protein>
<dbReference type="Gene3D" id="1.50.10.160">
    <property type="match status" value="1"/>
</dbReference>
<dbReference type="InterPro" id="IPR008949">
    <property type="entry name" value="Isoprenoid_synthase_dom_sf"/>
</dbReference>
<dbReference type="InterPro" id="IPR008930">
    <property type="entry name" value="Terpenoid_cyclase/PrenylTrfase"/>
</dbReference>
<evidence type="ECO:0000256" key="4">
    <source>
        <dbReference type="ARBA" id="ARBA00023239"/>
    </source>
</evidence>
<dbReference type="GO" id="GO:0009686">
    <property type="term" value="P:gibberellin biosynthetic process"/>
    <property type="evidence" value="ECO:0007669"/>
    <property type="project" value="TreeGrafter"/>
</dbReference>
<evidence type="ECO:0000256" key="1">
    <source>
        <dbReference type="ARBA" id="ARBA00001946"/>
    </source>
</evidence>
<reference evidence="9" key="1">
    <citation type="submission" date="2016-04" db="EMBL/GenBank/DDBJ databases">
        <title>Cephalotus genome sequencing.</title>
        <authorList>
            <person name="Fukushima K."/>
            <person name="Hasebe M."/>
            <person name="Fang X."/>
        </authorList>
    </citation>
    <scope>NUCLEOTIDE SEQUENCE [LARGE SCALE GENOMIC DNA]</scope>
    <source>
        <strain evidence="9">cv. St1</strain>
    </source>
</reference>
<dbReference type="Gene3D" id="1.10.600.10">
    <property type="entry name" value="Farnesyl Diphosphate Synthase"/>
    <property type="match status" value="1"/>
</dbReference>
<gene>
    <name evidence="8" type="ORF">CFOL_v3_13722</name>
</gene>
<dbReference type="SUPFAM" id="SSF48576">
    <property type="entry name" value="Terpenoid synthases"/>
    <property type="match status" value="1"/>
</dbReference>
<feature type="domain" description="Terpene synthase N-terminal" evidence="6">
    <location>
        <begin position="219"/>
        <end position="420"/>
    </location>
</feature>
<dbReference type="OrthoDB" id="2343925at2759"/>
<dbReference type="InterPro" id="IPR036965">
    <property type="entry name" value="Terpene_synth_N_sf"/>
</dbReference>
<feature type="domain" description="Terpene synthase metal-binding" evidence="7">
    <location>
        <begin position="492"/>
        <end position="726"/>
    </location>
</feature>
<dbReference type="FunFam" id="1.50.10.130:FF:000002">
    <property type="entry name" value="Ent-copalyl diphosphate synthase, chloroplastic"/>
    <property type="match status" value="1"/>
</dbReference>
<dbReference type="Pfam" id="PF03936">
    <property type="entry name" value="Terpene_synth_C"/>
    <property type="match status" value="1"/>
</dbReference>
<dbReference type="InterPro" id="IPR044814">
    <property type="entry name" value="Terpene_cyclase_plant_C1"/>
</dbReference>
<dbReference type="SUPFAM" id="SSF48239">
    <property type="entry name" value="Terpenoid cyclases/Protein prenyltransferases"/>
    <property type="match status" value="2"/>
</dbReference>
<dbReference type="Gene3D" id="1.50.10.130">
    <property type="entry name" value="Terpene synthase, N-terminal domain"/>
    <property type="match status" value="1"/>
</dbReference>
<keyword evidence="2" id="KW-0479">Metal-binding</keyword>
<name>A0A1Q3BQT9_CEPFO</name>
<dbReference type="InParanoid" id="A0A1Q3BQT9"/>
<dbReference type="Pfam" id="PF01397">
    <property type="entry name" value="Terpene_synth"/>
    <property type="match status" value="1"/>
</dbReference>
<comment type="caution">
    <text evidence="8">The sequence shown here is derived from an EMBL/GenBank/DDBJ whole genome shotgun (WGS) entry which is preliminary data.</text>
</comment>
<evidence type="ECO:0000256" key="5">
    <source>
        <dbReference type="ARBA" id="ARBA00066670"/>
    </source>
</evidence>
<evidence type="ECO:0000313" key="8">
    <source>
        <dbReference type="EMBL" id="GAV70224.1"/>
    </source>
</evidence>
<dbReference type="AlphaFoldDB" id="A0A1Q3BQT9"/>
<dbReference type="PANTHER" id="PTHR31739:SF3">
    <property type="entry name" value="ENT-KAUR-16-ENE SYNTHASE, CHLOROPLASTIC"/>
    <property type="match status" value="1"/>
</dbReference>
<dbReference type="SFLD" id="SFLDG01014">
    <property type="entry name" value="Terpene_Cyclase_Like_1_N-term"/>
    <property type="match status" value="1"/>
</dbReference>
<dbReference type="CDD" id="cd00684">
    <property type="entry name" value="Terpene_cyclase_plant_C1"/>
    <property type="match status" value="1"/>
</dbReference>
<dbReference type="EC" id="4.2.3.19" evidence="5"/>
<comment type="cofactor">
    <cofactor evidence="1">
        <name>Mg(2+)</name>
        <dbReference type="ChEBI" id="CHEBI:18420"/>
    </cofactor>
</comment>
<keyword evidence="4" id="KW-0456">Lyase</keyword>
<evidence type="ECO:0000313" key="9">
    <source>
        <dbReference type="Proteomes" id="UP000187406"/>
    </source>
</evidence>
<dbReference type="FunFam" id="1.50.10.160:FF:000002">
    <property type="entry name" value="cis-abienol synthase, chloroplastic"/>
    <property type="match status" value="1"/>
</dbReference>
<dbReference type="Proteomes" id="UP000187406">
    <property type="component" value="Unassembled WGS sequence"/>
</dbReference>
<sequence>MLFLSYYSYNLSCSFSSISASLHHGSNLVRQANPSSILSFEGTKERIKNMFEKIEVTVSSYDTAWVAMVPSPNSPHAPCFPECVKWLLDNQLDDGSWGLPHSHPLLVKDALSSTLACVLALKRWGIAEEHVIKGLKFIGSNFVSVSDDKQFTPIGFDIIFPGMIEYAGYLNLNLPLRSTDVDTMLHKRYFELERINGSNSEGGKAYLAYISEGMGKFLDWEMVMSYQRKNGSLFNSPSASAAALTHLQNTDCLHYLRSILEKFGNAVPTVYPVDIFARLSMVATLERLGIDRYFKNEIKAFVDEIYQYWLQGEEAIFLDPATCAMAFRILRVNGYDVASDLLSQLSEEHKFFNLLGGYLKDMDAVLEVYRASEIIIHPEELVLEKTNSWTSNFLRERLSSGSIHADKLNEYMSQEVDDALQFPYYLNVDRLAQRRSMEHHNVDNITLLKTSYCLNARNKFFLKLAVEDFNICQLIHQKEHEHLVRWVVEKRLDKLKFARQKMSYCYFSAAATLFSAELSDARISWAKSGVLTTVCDDFFDVGGSEEELVNLVKLLEMWNVNVSVDCCSEQVEIIFSALQSTILEIGEDALKWQGRNVTSHIIEIWLNLLKSMLKEAEWLRSKSVPTRDEYMENAYESFALGPIVLPAVYLVGPKLSDEVVRNSEFHKLYKLMGTVGRLLNDIRSYKRESAEGKLNAVSLHMIHGMDGITEEEAIEKLKALIDSRRRELLRLVLREKDSIIPRVCKDLFWKMIRVLHLFYMKDDGFTSDDMINVVNAVIHDPIVLR</sequence>
<dbReference type="STRING" id="3775.A0A1Q3BQT9"/>
<proteinExistence type="predicted"/>
<dbReference type="FunCoup" id="A0A1Q3BQT9">
    <property type="interactions" value="223"/>
</dbReference>
<dbReference type="FunFam" id="1.10.600.10:FF:000005">
    <property type="entry name" value="Ent-kaur-16-ene synthase, chloroplastic"/>
    <property type="match status" value="1"/>
</dbReference>
<keyword evidence="9" id="KW-1185">Reference proteome</keyword>
<evidence type="ECO:0000259" key="7">
    <source>
        <dbReference type="Pfam" id="PF03936"/>
    </source>
</evidence>
<organism evidence="8 9">
    <name type="scientific">Cephalotus follicularis</name>
    <name type="common">Albany pitcher plant</name>
    <dbReference type="NCBI Taxonomy" id="3775"/>
    <lineage>
        <taxon>Eukaryota</taxon>
        <taxon>Viridiplantae</taxon>
        <taxon>Streptophyta</taxon>
        <taxon>Embryophyta</taxon>
        <taxon>Tracheophyta</taxon>
        <taxon>Spermatophyta</taxon>
        <taxon>Magnoliopsida</taxon>
        <taxon>eudicotyledons</taxon>
        <taxon>Gunneridae</taxon>
        <taxon>Pentapetalae</taxon>
        <taxon>rosids</taxon>
        <taxon>fabids</taxon>
        <taxon>Oxalidales</taxon>
        <taxon>Cephalotaceae</taxon>
        <taxon>Cephalotus</taxon>
    </lineage>
</organism>
<dbReference type="PANTHER" id="PTHR31739">
    <property type="entry name" value="ENT-COPALYL DIPHOSPHATE SYNTHASE, CHLOROPLASTIC"/>
    <property type="match status" value="1"/>
</dbReference>
<dbReference type="GO" id="GO:0000287">
    <property type="term" value="F:magnesium ion binding"/>
    <property type="evidence" value="ECO:0007669"/>
    <property type="project" value="InterPro"/>
</dbReference>